<dbReference type="RefSeq" id="XP_026605635.1">
    <property type="nucleotide sequence ID" value="XM_026744769.1"/>
</dbReference>
<feature type="region of interest" description="Disordered" evidence="3">
    <location>
        <begin position="85"/>
        <end position="105"/>
    </location>
</feature>
<dbReference type="GeneID" id="38113123"/>
<evidence type="ECO:0000256" key="2">
    <source>
        <dbReference type="ARBA" id="ARBA00022723"/>
    </source>
</evidence>
<proteinExistence type="inferred from homology"/>
<dbReference type="GO" id="GO:0018773">
    <property type="term" value="F:acetylpyruvate hydrolase activity"/>
    <property type="evidence" value="ECO:0007669"/>
    <property type="project" value="TreeGrafter"/>
</dbReference>
<evidence type="ECO:0000313" key="6">
    <source>
        <dbReference type="Proteomes" id="UP000256690"/>
    </source>
</evidence>
<dbReference type="SUPFAM" id="SSF56529">
    <property type="entry name" value="FAH"/>
    <property type="match status" value="1"/>
</dbReference>
<name>A0A3D8SIV2_9EURO</name>
<accession>A0A3D8SIV2</accession>
<dbReference type="GO" id="GO:0046872">
    <property type="term" value="F:metal ion binding"/>
    <property type="evidence" value="ECO:0007669"/>
    <property type="project" value="UniProtKB-KW"/>
</dbReference>
<dbReference type="InterPro" id="IPR000073">
    <property type="entry name" value="AB_hydrolase_1"/>
</dbReference>
<dbReference type="FunFam" id="3.40.50.1820:FF:000807">
    <property type="entry name" value="Uncharacterized protein"/>
    <property type="match status" value="1"/>
</dbReference>
<feature type="region of interest" description="Disordered" evidence="3">
    <location>
        <begin position="30"/>
        <end position="53"/>
    </location>
</feature>
<dbReference type="Pfam" id="PF01557">
    <property type="entry name" value="FAA_hydrolase"/>
    <property type="match status" value="1"/>
</dbReference>
<dbReference type="Gene3D" id="3.40.50.1820">
    <property type="entry name" value="alpha/beta hydrolase"/>
    <property type="match status" value="1"/>
</dbReference>
<feature type="compositionally biased region" description="Polar residues" evidence="3">
    <location>
        <begin position="90"/>
        <end position="105"/>
    </location>
</feature>
<dbReference type="EMBL" id="PVWQ01000003">
    <property type="protein sequence ID" value="RDW86111.1"/>
    <property type="molecule type" value="Genomic_DNA"/>
</dbReference>
<dbReference type="InterPro" id="IPR001199">
    <property type="entry name" value="Cyt_B5-like_heme/steroid-bd"/>
</dbReference>
<dbReference type="STRING" id="1810919.A0A3D8SIV2"/>
<keyword evidence="2" id="KW-0479">Metal-binding</keyword>
<sequence>MGWLTLRRRADNHISDAGIIPVPISPGKTGAYSEHTEDISTTTPTNIQSHPPSRPSTFLGKTYTFHLNIPDTDLPYIPPSTLHQLEESWKSSNPSPTAQHSTSPPESVPLWIVIDNIVYDCTAFQHTHPGGSVVIRSFVGQDCSWQFWRFHGPSHLSEYGGRLRIGRTSGVANRFVEPPRMAAKEIKPNGVGWRTCGVLPAAESESGHWGPPSVRSRSSWFEDGVAGRFLQYWVWWFGLVGRLAVQESFEIVSEQQYHGHDFVYFVYTVQHSAIPRSIRDDLIQERSLCPWPQRRSAEWSAAKDGGSALEIGDMRGAASVHGRLPTYYNEGHGEELLRFAIKLNSIFIPKMAFNYCAYVDPASGEDRIGSLDQQSSHIQPLAFTSGTRITNLYQVIEAGEANIINARADPLPLSSVKLLPTISGRDILAVGKNYAEHAKEFNSSGFDSSDKVDQPTAPVIFTKRATSIIAHGEDVLLHPGFTETPDYEGEIGVIIGKAGHKIPESEAMDYVWGYTIINDFTARERQRDHKQFYIGKSPDTYCPIGPVAVPKERLPEKENIRLQTFVNGEKRQDATMDQLIFSIPNLVSTLSQGQTIQPGDTIATGTPYGVGFGFRPMKFLKPGDEVKVSVTGLGCLVNTMAALDAPNPTLNRVQSSTSIPRANLKTRSTNGLLKVGPKHLFYQFHGQKDGTPVIFIHGLGGSSSYFTPLFDKLAPTHALHLTDLEGHGLSPTSALSSLTITSLANDIRDVYTLATNSPKPATVIAHSMGCLVALKLALDTPDLVEKLILLGPPPSPLPEAGSTASFARAETVRAQGMLAVVDAIVNAGLSAKTKSSNPLAVTATKISLLSQDPEGYAKACMALARSAEETLDVERIAAKTLILTGSADAVSPPALCERYGGRIPGSEVVVLEDVAHWHLFEDVEGVRGAVFGFLGV</sequence>
<dbReference type="GO" id="GO:0006107">
    <property type="term" value="P:oxaloacetate metabolic process"/>
    <property type="evidence" value="ECO:0007669"/>
    <property type="project" value="UniProtKB-ARBA"/>
</dbReference>
<reference evidence="5 6" key="1">
    <citation type="journal article" date="2018" name="IMA Fungus">
        <title>IMA Genome-F 9: Draft genome sequence of Annulohypoxylon stygium, Aspergillus mulundensis, Berkeleyomyces basicola (syn. Thielaviopsis basicola), Ceratocystis smalleyi, two Cercospora beticola strains, Coleophoma cylindrospora, Fusarium fracticaudum, Phialophora cf. hyalina, and Morchella septimelata.</title>
        <authorList>
            <person name="Wingfield B.D."/>
            <person name="Bills G.F."/>
            <person name="Dong Y."/>
            <person name="Huang W."/>
            <person name="Nel W.J."/>
            <person name="Swalarsk-Parry B.S."/>
            <person name="Vaghefi N."/>
            <person name="Wilken P.M."/>
            <person name="An Z."/>
            <person name="de Beer Z.W."/>
            <person name="De Vos L."/>
            <person name="Chen L."/>
            <person name="Duong T.A."/>
            <person name="Gao Y."/>
            <person name="Hammerbacher A."/>
            <person name="Kikkert J.R."/>
            <person name="Li Y."/>
            <person name="Li H."/>
            <person name="Li K."/>
            <person name="Li Q."/>
            <person name="Liu X."/>
            <person name="Ma X."/>
            <person name="Naidoo K."/>
            <person name="Pethybridge S.J."/>
            <person name="Sun J."/>
            <person name="Steenkamp E.T."/>
            <person name="van der Nest M.A."/>
            <person name="van Wyk S."/>
            <person name="Wingfield M.J."/>
            <person name="Xiong C."/>
            <person name="Yue Q."/>
            <person name="Zhang X."/>
        </authorList>
    </citation>
    <scope>NUCLEOTIDE SEQUENCE [LARGE SCALE GENOMIC DNA]</scope>
    <source>
        <strain evidence="5 6">DSM 5745</strain>
    </source>
</reference>
<dbReference type="Gene3D" id="3.10.120.10">
    <property type="entry name" value="Cytochrome b5-like heme/steroid binding domain"/>
    <property type="match status" value="1"/>
</dbReference>
<dbReference type="PANTHER" id="PTHR11820:SF7">
    <property type="entry name" value="ACYLPYRUVASE FAHD1, MITOCHONDRIAL"/>
    <property type="match status" value="1"/>
</dbReference>
<dbReference type="SUPFAM" id="SSF55856">
    <property type="entry name" value="Cytochrome b5-like heme/steroid binding domain"/>
    <property type="match status" value="1"/>
</dbReference>
<dbReference type="PROSITE" id="PS50255">
    <property type="entry name" value="CYTOCHROME_B5_2"/>
    <property type="match status" value="1"/>
</dbReference>
<dbReference type="Proteomes" id="UP000256690">
    <property type="component" value="Unassembled WGS sequence"/>
</dbReference>
<gene>
    <name evidence="5" type="ORF">DSM5745_02753</name>
</gene>
<evidence type="ECO:0000259" key="4">
    <source>
        <dbReference type="PROSITE" id="PS50255"/>
    </source>
</evidence>
<feature type="domain" description="Cytochrome b5 heme-binding" evidence="4">
    <location>
        <begin position="89"/>
        <end position="169"/>
    </location>
</feature>
<dbReference type="SMART" id="SM01117">
    <property type="entry name" value="Cyt-b5"/>
    <property type="match status" value="1"/>
</dbReference>
<dbReference type="InterPro" id="IPR011234">
    <property type="entry name" value="Fumarylacetoacetase-like_C"/>
</dbReference>
<evidence type="ECO:0000256" key="1">
    <source>
        <dbReference type="ARBA" id="ARBA00010211"/>
    </source>
</evidence>
<dbReference type="Gene3D" id="3.90.850.10">
    <property type="entry name" value="Fumarylacetoacetase-like, C-terminal domain"/>
    <property type="match status" value="1"/>
</dbReference>
<comment type="caution">
    <text evidence="5">The sequence shown here is derived from an EMBL/GenBank/DDBJ whole genome shotgun (WGS) entry which is preliminary data.</text>
</comment>
<dbReference type="SUPFAM" id="SSF53474">
    <property type="entry name" value="alpha/beta-Hydrolases"/>
    <property type="match status" value="1"/>
</dbReference>
<dbReference type="OrthoDB" id="194468at2759"/>
<dbReference type="Pfam" id="PF00561">
    <property type="entry name" value="Abhydrolase_1"/>
    <property type="match status" value="1"/>
</dbReference>
<protein>
    <recommendedName>
        <fullName evidence="4">Cytochrome b5 heme-binding domain-containing protein</fullName>
    </recommendedName>
</protein>
<dbReference type="PANTHER" id="PTHR11820">
    <property type="entry name" value="ACYLPYRUVASE"/>
    <property type="match status" value="1"/>
</dbReference>
<evidence type="ECO:0000256" key="3">
    <source>
        <dbReference type="SAM" id="MobiDB-lite"/>
    </source>
</evidence>
<dbReference type="FunFam" id="3.90.850.10:FF:000002">
    <property type="entry name" value="2-hydroxyhepta-2,4-diene-1,7-dioate isomerase"/>
    <property type="match status" value="1"/>
</dbReference>
<dbReference type="InterPro" id="IPR036400">
    <property type="entry name" value="Cyt_B5-like_heme/steroid_sf"/>
</dbReference>
<keyword evidence="6" id="KW-1185">Reference proteome</keyword>
<dbReference type="GO" id="GO:0050163">
    <property type="term" value="F:oxaloacetate tautomerase activity"/>
    <property type="evidence" value="ECO:0007669"/>
    <property type="project" value="UniProtKB-ARBA"/>
</dbReference>
<evidence type="ECO:0000313" key="5">
    <source>
        <dbReference type="EMBL" id="RDW86111.1"/>
    </source>
</evidence>
<dbReference type="InterPro" id="IPR029058">
    <property type="entry name" value="AB_hydrolase_fold"/>
</dbReference>
<comment type="similarity">
    <text evidence="1">Belongs to the FAH family.</text>
</comment>
<feature type="compositionally biased region" description="Polar residues" evidence="3">
    <location>
        <begin position="39"/>
        <end position="51"/>
    </location>
</feature>
<dbReference type="AlphaFoldDB" id="A0A3D8SIV2"/>
<dbReference type="Pfam" id="PF00173">
    <property type="entry name" value="Cyt-b5"/>
    <property type="match status" value="1"/>
</dbReference>
<dbReference type="InterPro" id="IPR036663">
    <property type="entry name" value="Fumarylacetoacetase_C_sf"/>
</dbReference>
<organism evidence="5 6">
    <name type="scientific">Aspergillus mulundensis</name>
    <dbReference type="NCBI Taxonomy" id="1810919"/>
    <lineage>
        <taxon>Eukaryota</taxon>
        <taxon>Fungi</taxon>
        <taxon>Dikarya</taxon>
        <taxon>Ascomycota</taxon>
        <taxon>Pezizomycotina</taxon>
        <taxon>Eurotiomycetes</taxon>
        <taxon>Eurotiomycetidae</taxon>
        <taxon>Eurotiales</taxon>
        <taxon>Aspergillaceae</taxon>
        <taxon>Aspergillus</taxon>
        <taxon>Aspergillus subgen. Nidulantes</taxon>
    </lineage>
</organism>